<dbReference type="SUPFAM" id="SSF51197">
    <property type="entry name" value="Clavaminate synthase-like"/>
    <property type="match status" value="1"/>
</dbReference>
<dbReference type="EMBL" id="UINC01019428">
    <property type="protein sequence ID" value="SVA82245.1"/>
    <property type="molecule type" value="Genomic_DNA"/>
</dbReference>
<protein>
    <recommendedName>
        <fullName evidence="2">Fe2OG dioxygenase domain-containing protein</fullName>
    </recommendedName>
</protein>
<dbReference type="Gene3D" id="2.60.120.620">
    <property type="entry name" value="q2cbj1_9rhob like domain"/>
    <property type="match status" value="1"/>
</dbReference>
<dbReference type="GO" id="GO:0046872">
    <property type="term" value="F:metal ion binding"/>
    <property type="evidence" value="ECO:0007669"/>
    <property type="project" value="UniProtKB-ARBA"/>
</dbReference>
<dbReference type="PANTHER" id="PTHR20883:SF48">
    <property type="entry name" value="ECTOINE DIOXYGENASE"/>
    <property type="match status" value="1"/>
</dbReference>
<organism evidence="1">
    <name type="scientific">marine metagenome</name>
    <dbReference type="NCBI Taxonomy" id="408172"/>
    <lineage>
        <taxon>unclassified sequences</taxon>
        <taxon>metagenomes</taxon>
        <taxon>ecological metagenomes</taxon>
    </lineage>
</organism>
<evidence type="ECO:0008006" key="2">
    <source>
        <dbReference type="Google" id="ProtNLM"/>
    </source>
</evidence>
<dbReference type="PANTHER" id="PTHR20883">
    <property type="entry name" value="PHYTANOYL-COA DIOXYGENASE DOMAIN CONTAINING 1"/>
    <property type="match status" value="1"/>
</dbReference>
<evidence type="ECO:0000313" key="1">
    <source>
        <dbReference type="EMBL" id="SVA82245.1"/>
    </source>
</evidence>
<proteinExistence type="predicted"/>
<dbReference type="AlphaFoldDB" id="A0A381YZ14"/>
<accession>A0A381YZ14</accession>
<reference evidence="1" key="1">
    <citation type="submission" date="2018-05" db="EMBL/GenBank/DDBJ databases">
        <authorList>
            <person name="Lanie J.A."/>
            <person name="Ng W.-L."/>
            <person name="Kazmierczak K.M."/>
            <person name="Andrzejewski T.M."/>
            <person name="Davidsen T.M."/>
            <person name="Wayne K.J."/>
            <person name="Tettelin H."/>
            <person name="Glass J.I."/>
            <person name="Rusch D."/>
            <person name="Podicherti R."/>
            <person name="Tsui H.-C.T."/>
            <person name="Winkler M.E."/>
        </authorList>
    </citation>
    <scope>NUCLEOTIDE SEQUENCE</scope>
</reference>
<dbReference type="Pfam" id="PF05721">
    <property type="entry name" value="PhyH"/>
    <property type="match status" value="1"/>
</dbReference>
<dbReference type="InterPro" id="IPR008775">
    <property type="entry name" value="Phytyl_CoA_dOase-like"/>
</dbReference>
<name>A0A381YZ14_9ZZZZ</name>
<gene>
    <name evidence="1" type="ORF">METZ01_LOCUS135099</name>
</gene>
<sequence>MQQQKLFFEEEGYLIIEDLLSSQEIEKCQHEIERLHLQYKDFLDKNDPRKNHFQMEPFREENNFDDELPVLRKIEGTRDLSEIFDQLAKHPSLVTAVQNLIGENLLLFRSTLMLKPAFHGSAHGLHQDSAYWPMEPPKLVTVSIAINDATTENGCLKIIPRSHKWGLREWGGIARRHDAPITDRDDVDPSDQVEVPLKAGSALLFHSLMVHGSGANLSSKPRNTALYAYFSSDVRYKPHGGKSMQKTFPVIAGLNGQTELTLISEES</sequence>
<dbReference type="GO" id="GO:0016491">
    <property type="term" value="F:oxidoreductase activity"/>
    <property type="evidence" value="ECO:0007669"/>
    <property type="project" value="UniProtKB-ARBA"/>
</dbReference>